<evidence type="ECO:0000256" key="1">
    <source>
        <dbReference type="SAM" id="MobiDB-lite"/>
    </source>
</evidence>
<proteinExistence type="predicted"/>
<dbReference type="AlphaFoldDB" id="A0A6G0WMH2"/>
<keyword evidence="3" id="KW-0396">Initiation factor</keyword>
<name>A0A6G0WMH2_APHCR</name>
<dbReference type="GO" id="GO:0003743">
    <property type="term" value="F:translation initiation factor activity"/>
    <property type="evidence" value="ECO:0007669"/>
    <property type="project" value="UniProtKB-KW"/>
</dbReference>
<accession>A0A6G0WMH2</accession>
<dbReference type="GO" id="GO:0003729">
    <property type="term" value="F:mRNA binding"/>
    <property type="evidence" value="ECO:0007669"/>
    <property type="project" value="TreeGrafter"/>
</dbReference>
<organism evidence="3 4">
    <name type="scientific">Aphis craccivora</name>
    <name type="common">Cowpea aphid</name>
    <dbReference type="NCBI Taxonomy" id="307492"/>
    <lineage>
        <taxon>Eukaryota</taxon>
        <taxon>Metazoa</taxon>
        <taxon>Ecdysozoa</taxon>
        <taxon>Arthropoda</taxon>
        <taxon>Hexapoda</taxon>
        <taxon>Insecta</taxon>
        <taxon>Pterygota</taxon>
        <taxon>Neoptera</taxon>
        <taxon>Paraneoptera</taxon>
        <taxon>Hemiptera</taxon>
        <taxon>Sternorrhyncha</taxon>
        <taxon>Aphidomorpha</taxon>
        <taxon>Aphidoidea</taxon>
        <taxon>Aphididae</taxon>
        <taxon>Aphidini</taxon>
        <taxon>Aphis</taxon>
        <taxon>Aphis</taxon>
    </lineage>
</organism>
<feature type="domain" description="MIF4G" evidence="2">
    <location>
        <begin position="100"/>
        <end position="329"/>
    </location>
</feature>
<feature type="compositionally biased region" description="Polar residues" evidence="1">
    <location>
        <begin position="7"/>
        <end position="30"/>
    </location>
</feature>
<gene>
    <name evidence="3" type="ORF">FWK35_00026118</name>
</gene>
<dbReference type="InterPro" id="IPR016024">
    <property type="entry name" value="ARM-type_fold"/>
</dbReference>
<sequence length="342" mass="39083">MGFLCSQPMQMAPTQPMEQVPQQPSTTPMQIMQPGAKRNSSQGKTAKPNTIHNIMSLSLREEVKLNHTEYALVPTTAKKTTKSEVSKTKNEEEQNNDEVNQIVRLILNKINPDNMSLIIKRFKALPIDTIQRLETTVDLVFEKAIEEQSFAPLCACLCSAMQSVQVNSKDGKIASFKKLIISKCQSLFELDKAQEMDSAKKITEINSSKDPEKKKELQLEFEENERRLRKRSVGNCRFIGELFKQNILTPNIMLYCIVNLVTKHVEVPVVPLECLCILLKTVGKKLEQSYNLNDTFDKLKALTSRDMESKIPSRIKFMIQDVIDLRRDKWISRPKVLIVNQN</sequence>
<feature type="compositionally biased region" description="Polar residues" evidence="1">
    <location>
        <begin position="38"/>
        <end position="49"/>
    </location>
</feature>
<evidence type="ECO:0000259" key="2">
    <source>
        <dbReference type="SMART" id="SM00543"/>
    </source>
</evidence>
<keyword evidence="4" id="KW-1185">Reference proteome</keyword>
<reference evidence="3 4" key="1">
    <citation type="submission" date="2019-08" db="EMBL/GenBank/DDBJ databases">
        <title>Whole genome of Aphis craccivora.</title>
        <authorList>
            <person name="Voronova N.V."/>
            <person name="Shulinski R.S."/>
            <person name="Bandarenka Y.V."/>
            <person name="Zhorov D.G."/>
            <person name="Warner D."/>
        </authorList>
    </citation>
    <scope>NUCLEOTIDE SEQUENCE [LARGE SCALE GENOMIC DNA]</scope>
    <source>
        <strain evidence="3">180601</strain>
        <tissue evidence="3">Whole Body</tissue>
    </source>
</reference>
<dbReference type="GO" id="GO:0016281">
    <property type="term" value="C:eukaryotic translation initiation factor 4F complex"/>
    <property type="evidence" value="ECO:0007669"/>
    <property type="project" value="TreeGrafter"/>
</dbReference>
<dbReference type="EMBL" id="VUJU01008580">
    <property type="protein sequence ID" value="KAF0728547.1"/>
    <property type="molecule type" value="Genomic_DNA"/>
</dbReference>
<dbReference type="SUPFAM" id="SSF48371">
    <property type="entry name" value="ARM repeat"/>
    <property type="match status" value="1"/>
</dbReference>
<protein>
    <submittedName>
        <fullName evidence="3">Eukaryotic translation initiation factor 4 gamma 3-like isoform X4</fullName>
    </submittedName>
</protein>
<evidence type="ECO:0000313" key="3">
    <source>
        <dbReference type="EMBL" id="KAF0728547.1"/>
    </source>
</evidence>
<dbReference type="PANTHER" id="PTHR23253:SF78">
    <property type="entry name" value="EUKARYOTIC TRANSLATION INITIATION FACTOR 4G1, ISOFORM B-RELATED"/>
    <property type="match status" value="1"/>
</dbReference>
<dbReference type="OrthoDB" id="6631006at2759"/>
<dbReference type="Gene3D" id="1.25.40.180">
    <property type="match status" value="1"/>
</dbReference>
<comment type="caution">
    <text evidence="3">The sequence shown here is derived from an EMBL/GenBank/DDBJ whole genome shotgun (WGS) entry which is preliminary data.</text>
</comment>
<dbReference type="PANTHER" id="PTHR23253">
    <property type="entry name" value="EUKARYOTIC TRANSLATION INITIATION FACTOR 4 GAMMA"/>
    <property type="match status" value="1"/>
</dbReference>
<feature type="region of interest" description="Disordered" evidence="1">
    <location>
        <begin position="1"/>
        <end position="49"/>
    </location>
</feature>
<dbReference type="SMART" id="SM00543">
    <property type="entry name" value="MIF4G"/>
    <property type="match status" value="1"/>
</dbReference>
<keyword evidence="3" id="KW-0648">Protein biosynthesis</keyword>
<dbReference type="InterPro" id="IPR003890">
    <property type="entry name" value="MIF4G-like_typ-3"/>
</dbReference>
<dbReference type="Proteomes" id="UP000478052">
    <property type="component" value="Unassembled WGS sequence"/>
</dbReference>
<dbReference type="Pfam" id="PF02854">
    <property type="entry name" value="MIF4G"/>
    <property type="match status" value="1"/>
</dbReference>
<evidence type="ECO:0000313" key="4">
    <source>
        <dbReference type="Proteomes" id="UP000478052"/>
    </source>
</evidence>